<dbReference type="Gene3D" id="3.30.920.30">
    <property type="entry name" value="Hypothetical protein"/>
    <property type="match status" value="1"/>
</dbReference>
<dbReference type="STRING" id="500635.MITSMUL_04178"/>
<sequence length="63" mass="7050">MTTAELIRLLKKHGCYMVRNGANHDIYQSPVTGKLFSVGRHSKEEVRTGTLKKILKDAGIPLK</sequence>
<dbReference type="GO" id="GO:0016787">
    <property type="term" value="F:hydrolase activity"/>
    <property type="evidence" value="ECO:0007669"/>
    <property type="project" value="UniProtKB-KW"/>
</dbReference>
<evidence type="ECO:0000256" key="5">
    <source>
        <dbReference type="ARBA" id="ARBA00022801"/>
    </source>
</evidence>
<keyword evidence="6" id="KW-0694">RNA-binding</keyword>
<proteinExistence type="inferred from homology"/>
<dbReference type="InterPro" id="IPR038570">
    <property type="entry name" value="HicA_sf"/>
</dbReference>
<evidence type="ECO:0000256" key="2">
    <source>
        <dbReference type="ARBA" id="ARBA00022649"/>
    </source>
</evidence>
<evidence type="ECO:0000313" key="9">
    <source>
        <dbReference type="Proteomes" id="UP000003671"/>
    </source>
</evidence>
<evidence type="ECO:0000256" key="4">
    <source>
        <dbReference type="ARBA" id="ARBA00022759"/>
    </source>
</evidence>
<dbReference type="Proteomes" id="UP000003671">
    <property type="component" value="Unassembled WGS sequence"/>
</dbReference>
<dbReference type="AlphaFoldDB" id="C9KLU5"/>
<dbReference type="InterPro" id="IPR012933">
    <property type="entry name" value="HicA_mRNA_interferase"/>
</dbReference>
<dbReference type="Pfam" id="PF07927">
    <property type="entry name" value="HicA_toxin"/>
    <property type="match status" value="1"/>
</dbReference>
<name>C9KLU5_9FIRM</name>
<dbReference type="GO" id="GO:0003729">
    <property type="term" value="F:mRNA binding"/>
    <property type="evidence" value="ECO:0007669"/>
    <property type="project" value="InterPro"/>
</dbReference>
<keyword evidence="7" id="KW-0346">Stress response</keyword>
<evidence type="ECO:0000256" key="1">
    <source>
        <dbReference type="ARBA" id="ARBA00006620"/>
    </source>
</evidence>
<protein>
    <submittedName>
        <fullName evidence="8">Toxin-antitoxin system, toxin component, HicA family</fullName>
    </submittedName>
</protein>
<dbReference type="RefSeq" id="WP_005840664.1">
    <property type="nucleotide sequence ID" value="NZ_GG697141.2"/>
</dbReference>
<evidence type="ECO:0000256" key="3">
    <source>
        <dbReference type="ARBA" id="ARBA00022722"/>
    </source>
</evidence>
<evidence type="ECO:0000256" key="7">
    <source>
        <dbReference type="ARBA" id="ARBA00023016"/>
    </source>
</evidence>
<accession>C9KLU5</accession>
<reference evidence="8" key="1">
    <citation type="submission" date="2009-09" db="EMBL/GenBank/DDBJ databases">
        <authorList>
            <person name="Weinstock G."/>
            <person name="Sodergren E."/>
            <person name="Clifton S."/>
            <person name="Fulton L."/>
            <person name="Fulton B."/>
            <person name="Courtney L."/>
            <person name="Fronick C."/>
            <person name="Harrison M."/>
            <person name="Strong C."/>
            <person name="Farmer C."/>
            <person name="Delahaunty K."/>
            <person name="Markovic C."/>
            <person name="Hall O."/>
            <person name="Minx P."/>
            <person name="Tomlinson C."/>
            <person name="Mitreva M."/>
            <person name="Nelson J."/>
            <person name="Hou S."/>
            <person name="Wollam A."/>
            <person name="Pepin K.H."/>
            <person name="Johnson M."/>
            <person name="Bhonagiri V."/>
            <person name="Nash W.E."/>
            <person name="Warren W."/>
            <person name="Chinwalla A."/>
            <person name="Mardis E.R."/>
            <person name="Wilson R.K."/>
        </authorList>
    </citation>
    <scope>NUCLEOTIDE SEQUENCE [LARGE SCALE GENOMIC DNA]</scope>
    <source>
        <strain evidence="8">DSM 20544</strain>
    </source>
</reference>
<dbReference type="HOGENOM" id="CLU_164851_7_3_9"/>
<comment type="caution">
    <text evidence="8">The sequence shown here is derived from an EMBL/GenBank/DDBJ whole genome shotgun (WGS) entry which is preliminary data.</text>
</comment>
<keyword evidence="9" id="KW-1185">Reference proteome</keyword>
<dbReference type="SUPFAM" id="SSF54786">
    <property type="entry name" value="YcfA/nrd intein domain"/>
    <property type="match status" value="1"/>
</dbReference>
<gene>
    <name evidence="8" type="ORF">MITSMUL_04178</name>
</gene>
<evidence type="ECO:0000256" key="6">
    <source>
        <dbReference type="ARBA" id="ARBA00022884"/>
    </source>
</evidence>
<dbReference type="GO" id="GO:0004519">
    <property type="term" value="F:endonuclease activity"/>
    <property type="evidence" value="ECO:0007669"/>
    <property type="project" value="UniProtKB-KW"/>
</dbReference>
<keyword evidence="2" id="KW-1277">Toxin-antitoxin system</keyword>
<dbReference type="GeneID" id="93481244"/>
<keyword evidence="3" id="KW-0540">Nuclease</keyword>
<dbReference type="EMBL" id="ABWK02000012">
    <property type="protein sequence ID" value="EEX69108.1"/>
    <property type="molecule type" value="Genomic_DNA"/>
</dbReference>
<evidence type="ECO:0000313" key="8">
    <source>
        <dbReference type="EMBL" id="EEX69108.1"/>
    </source>
</evidence>
<dbReference type="eggNOG" id="COG1724">
    <property type="taxonomic scope" value="Bacteria"/>
</dbReference>
<comment type="similarity">
    <text evidence="1">Belongs to the HicA mRNA interferase family.</text>
</comment>
<keyword evidence="4" id="KW-0255">Endonuclease</keyword>
<organism evidence="8 9">
    <name type="scientific">Mitsuokella multacida DSM 20544</name>
    <dbReference type="NCBI Taxonomy" id="500635"/>
    <lineage>
        <taxon>Bacteria</taxon>
        <taxon>Bacillati</taxon>
        <taxon>Bacillota</taxon>
        <taxon>Negativicutes</taxon>
        <taxon>Selenomonadales</taxon>
        <taxon>Selenomonadaceae</taxon>
        <taxon>Mitsuokella</taxon>
    </lineage>
</organism>
<keyword evidence="5" id="KW-0378">Hydrolase</keyword>